<protein>
    <recommendedName>
        <fullName evidence="3">Carboxylic ester hydrolase</fullName>
        <ecNumber evidence="3">3.1.1.-</ecNumber>
    </recommendedName>
</protein>
<dbReference type="PROSITE" id="PS51318">
    <property type="entry name" value="TAT"/>
    <property type="match status" value="1"/>
</dbReference>
<dbReference type="SUPFAM" id="SSF53474">
    <property type="entry name" value="alpha/beta-Hydrolases"/>
    <property type="match status" value="1"/>
</dbReference>
<dbReference type="PANTHER" id="PTHR11559">
    <property type="entry name" value="CARBOXYLESTERASE"/>
    <property type="match status" value="1"/>
</dbReference>
<dbReference type="InterPro" id="IPR019819">
    <property type="entry name" value="Carboxylesterase_B_CS"/>
</dbReference>
<keyword evidence="6" id="KW-1185">Reference proteome</keyword>
<evidence type="ECO:0000256" key="3">
    <source>
        <dbReference type="RuleBase" id="RU361235"/>
    </source>
</evidence>
<dbReference type="EMBL" id="JAVDRD010000001">
    <property type="protein sequence ID" value="MDR6509699.1"/>
    <property type="molecule type" value="Genomic_DNA"/>
</dbReference>
<dbReference type="PROSITE" id="PS00122">
    <property type="entry name" value="CARBOXYLESTERASE_B_1"/>
    <property type="match status" value="1"/>
</dbReference>
<dbReference type="InterPro" id="IPR019826">
    <property type="entry name" value="Carboxylesterase_B_AS"/>
</dbReference>
<evidence type="ECO:0000256" key="2">
    <source>
        <dbReference type="ARBA" id="ARBA00022801"/>
    </source>
</evidence>
<comment type="similarity">
    <text evidence="1 3">Belongs to the type-B carboxylesterase/lipase family.</text>
</comment>
<proteinExistence type="inferred from homology"/>
<dbReference type="EC" id="3.1.1.-" evidence="3"/>
<comment type="caution">
    <text evidence="5">The sequence shown here is derived from an EMBL/GenBank/DDBJ whole genome shotgun (WGS) entry which is preliminary data.</text>
</comment>
<dbReference type="Pfam" id="PF00135">
    <property type="entry name" value="COesterase"/>
    <property type="match status" value="2"/>
</dbReference>
<evidence type="ECO:0000256" key="1">
    <source>
        <dbReference type="ARBA" id="ARBA00005964"/>
    </source>
</evidence>
<name>A0ABU1MHA6_9SPHN</name>
<keyword evidence="3" id="KW-0732">Signal</keyword>
<dbReference type="PROSITE" id="PS00941">
    <property type="entry name" value="CARBOXYLESTERASE_B_2"/>
    <property type="match status" value="1"/>
</dbReference>
<feature type="domain" description="Carboxylesterase type B" evidence="4">
    <location>
        <begin position="35"/>
        <end position="345"/>
    </location>
</feature>
<feature type="domain" description="Carboxylesterase type B" evidence="4">
    <location>
        <begin position="381"/>
        <end position="497"/>
    </location>
</feature>
<evidence type="ECO:0000259" key="4">
    <source>
        <dbReference type="Pfam" id="PF00135"/>
    </source>
</evidence>
<feature type="signal peptide" evidence="3">
    <location>
        <begin position="1"/>
        <end position="28"/>
    </location>
</feature>
<keyword evidence="2 3" id="KW-0378">Hydrolase</keyword>
<evidence type="ECO:0000313" key="5">
    <source>
        <dbReference type="EMBL" id="MDR6509699.1"/>
    </source>
</evidence>
<sequence>MTFRKTLMLSGLMLAGALSLPGATLAKAAPAAPAAPTVAVAQGTLVGAVEGTVASFKGIPYAAPPVGDLRWRAPQPAAAWSAPRDATHYGHDCAQAPFPPDAAPIRTQPAEDCLYLNVWKPAGAAANARLPVMVWVHGGGFVNGGTSPAVYSGAAFARDGVVLVSVNYRLGRFGFFAHPALKDEGLGGNFGFLDQIAALKWVQANVAAFGGDPANVTVFGESAGGMSMHMLLQSPLARGLFARAIIESGGGRDGTLPMPTMARAAKIGADFAPGLDAAALRALPEEKVTGNLSMMTMAQTGYSGPMVDGQTIVGASNDAAAAGIDAPVPVMIGANSADGFPMTTDKAAIFATYGADADKARALYDPQGTATGLVVGTMTSADRMFIEPARTIARTLAPRQPVYLYRFAYAHPEPLEKMGGAPHASELPYVFDSLAGRTTPKAIAAEQPVADLTHKMWVAFAKTGRPDGLPGLAPWPKVTPTDTTVHLITAAGATQVEDPYRARIDFVEQRIKP</sequence>
<reference evidence="5 6" key="1">
    <citation type="submission" date="2023-07" db="EMBL/GenBank/DDBJ databases">
        <title>Sorghum-associated microbial communities from plants grown in Nebraska, USA.</title>
        <authorList>
            <person name="Schachtman D."/>
        </authorList>
    </citation>
    <scope>NUCLEOTIDE SEQUENCE [LARGE SCALE GENOMIC DNA]</scope>
    <source>
        <strain evidence="5 6">DS1027</strain>
    </source>
</reference>
<gene>
    <name evidence="5" type="ORF">J2792_000539</name>
</gene>
<dbReference type="InterPro" id="IPR006311">
    <property type="entry name" value="TAT_signal"/>
</dbReference>
<dbReference type="InterPro" id="IPR002018">
    <property type="entry name" value="CarbesteraseB"/>
</dbReference>
<dbReference type="Gene3D" id="3.40.50.1820">
    <property type="entry name" value="alpha/beta hydrolase"/>
    <property type="match status" value="1"/>
</dbReference>
<dbReference type="Proteomes" id="UP001184150">
    <property type="component" value="Unassembled WGS sequence"/>
</dbReference>
<dbReference type="GO" id="GO:0016787">
    <property type="term" value="F:hydrolase activity"/>
    <property type="evidence" value="ECO:0007669"/>
    <property type="project" value="UniProtKB-KW"/>
</dbReference>
<accession>A0ABU1MHA6</accession>
<feature type="chain" id="PRO_5044977236" description="Carboxylic ester hydrolase" evidence="3">
    <location>
        <begin position="29"/>
        <end position="513"/>
    </location>
</feature>
<dbReference type="InterPro" id="IPR029058">
    <property type="entry name" value="AB_hydrolase_fold"/>
</dbReference>
<dbReference type="InterPro" id="IPR050309">
    <property type="entry name" value="Type-B_Carboxylest/Lipase"/>
</dbReference>
<evidence type="ECO:0000313" key="6">
    <source>
        <dbReference type="Proteomes" id="UP001184150"/>
    </source>
</evidence>
<organism evidence="5 6">
    <name type="scientific">Novosphingobium capsulatum</name>
    <dbReference type="NCBI Taxonomy" id="13688"/>
    <lineage>
        <taxon>Bacteria</taxon>
        <taxon>Pseudomonadati</taxon>
        <taxon>Pseudomonadota</taxon>
        <taxon>Alphaproteobacteria</taxon>
        <taxon>Sphingomonadales</taxon>
        <taxon>Sphingomonadaceae</taxon>
        <taxon>Novosphingobium</taxon>
    </lineage>
</organism>
<dbReference type="RefSeq" id="WP_309804328.1">
    <property type="nucleotide sequence ID" value="NZ_JAVDRD010000001.1"/>
</dbReference>